<dbReference type="SUPFAM" id="SSF56784">
    <property type="entry name" value="HAD-like"/>
    <property type="match status" value="1"/>
</dbReference>
<evidence type="ECO:0000256" key="4">
    <source>
        <dbReference type="ARBA" id="ARBA00023136"/>
    </source>
</evidence>
<evidence type="ECO:0000313" key="6">
    <source>
        <dbReference type="EMBL" id="NMC64003.1"/>
    </source>
</evidence>
<comment type="subcellular location">
    <subcellularLocation>
        <location evidence="1">Membrane</location>
        <topology evidence="1">Multi-pass membrane protein</topology>
    </subcellularLocation>
</comment>
<feature type="transmembrane region" description="Helical" evidence="5">
    <location>
        <begin position="260"/>
        <end position="283"/>
    </location>
</feature>
<dbReference type="InterPro" id="IPR000537">
    <property type="entry name" value="UbiA_prenyltransferase"/>
</dbReference>
<proteinExistence type="predicted"/>
<protein>
    <submittedName>
        <fullName evidence="6">UbiA family prenyltransferase</fullName>
    </submittedName>
</protein>
<feature type="transmembrane region" description="Helical" evidence="5">
    <location>
        <begin position="289"/>
        <end position="307"/>
    </location>
</feature>
<dbReference type="InterPro" id="IPR023214">
    <property type="entry name" value="HAD_sf"/>
</dbReference>
<accession>A0A7X9IKE1</accession>
<evidence type="ECO:0000256" key="3">
    <source>
        <dbReference type="ARBA" id="ARBA00022989"/>
    </source>
</evidence>
<dbReference type="InterPro" id="IPR044878">
    <property type="entry name" value="UbiA_sf"/>
</dbReference>
<dbReference type="PANTHER" id="PTHR11048">
    <property type="entry name" value="PRENYLTRANSFERASES"/>
    <property type="match status" value="1"/>
</dbReference>
<feature type="transmembrane region" description="Helical" evidence="5">
    <location>
        <begin position="387"/>
        <end position="407"/>
    </location>
</feature>
<feature type="transmembrane region" description="Helical" evidence="5">
    <location>
        <begin position="216"/>
        <end position="239"/>
    </location>
</feature>
<dbReference type="Pfam" id="PF12710">
    <property type="entry name" value="HAD"/>
    <property type="match status" value="1"/>
</dbReference>
<dbReference type="GO" id="GO:0016765">
    <property type="term" value="F:transferase activity, transferring alkyl or aryl (other than methyl) groups"/>
    <property type="evidence" value="ECO:0007669"/>
    <property type="project" value="InterPro"/>
</dbReference>
<reference evidence="6 7" key="1">
    <citation type="journal article" date="2020" name="Biotechnol. Biofuels">
        <title>New insights from the biogas microbiome by comprehensive genome-resolved metagenomics of nearly 1600 species originating from multiple anaerobic digesters.</title>
        <authorList>
            <person name="Campanaro S."/>
            <person name="Treu L."/>
            <person name="Rodriguez-R L.M."/>
            <person name="Kovalovszki A."/>
            <person name="Ziels R.M."/>
            <person name="Maus I."/>
            <person name="Zhu X."/>
            <person name="Kougias P.G."/>
            <person name="Basile A."/>
            <person name="Luo G."/>
            <person name="Schluter A."/>
            <person name="Konstantinidis K.T."/>
            <person name="Angelidaki I."/>
        </authorList>
    </citation>
    <scope>NUCLEOTIDE SEQUENCE [LARGE SCALE GENOMIC DNA]</scope>
    <source>
        <strain evidence="6">AS27yjCOA_65</strain>
    </source>
</reference>
<feature type="transmembrane region" description="Helical" evidence="5">
    <location>
        <begin position="314"/>
        <end position="333"/>
    </location>
</feature>
<keyword evidence="6" id="KW-0808">Transferase</keyword>
<dbReference type="EMBL" id="JAAZON010000579">
    <property type="protein sequence ID" value="NMC64003.1"/>
    <property type="molecule type" value="Genomic_DNA"/>
</dbReference>
<sequence>MVDSIPLVADLDGTLYKGDITIESAFLLLKRNPRLFFKFLPLLLRGKAPFKRAIASNVEIEVEDLPWNKEFLDYLKAQAKLGRELLLVSASDELLVRPVGEHLGIFKESIGSDGEVNLKSQTKREYLVKRFGEKGFDYAGNDKADYKVWESAKNAIVVNARKTVESKAKKSVNVSHIFPPEREKWRSILKSLRVHQWLKNLLLFLPLVLAHRTSDLVLIFQAFLAFLAFCLCASAIYTINDAVDLEADRAHKNKRRRPLPAGDISLVDAISLAFVLLFSAAILCTALPFLFTECLILYLAVCLLYSFVLKRIEIVDVLVLAQLYMLRIMAGGVAVGVKVSHWLLGFSLFIFLSLAAVKRYSELRQIKNKQLDKIHGRGYRPSDLEQIGVLGAAAGYISVVVLAMYISSSEVTILYSHPQWLWLLCPLVLYWISRVWLLAHREQMNEDPILFAAYDKVSYVVLLLCMLILGLAV</sequence>
<gene>
    <name evidence="6" type="ORF">GYA55_12640</name>
</gene>
<keyword evidence="4 5" id="KW-0472">Membrane</keyword>
<keyword evidence="3 5" id="KW-1133">Transmembrane helix</keyword>
<evidence type="ECO:0000256" key="5">
    <source>
        <dbReference type="SAM" id="Phobius"/>
    </source>
</evidence>
<keyword evidence="2 5" id="KW-0812">Transmembrane</keyword>
<dbReference type="InterPro" id="IPR039653">
    <property type="entry name" value="Prenyltransferase"/>
</dbReference>
<comment type="caution">
    <text evidence="6">The sequence shown here is derived from an EMBL/GenBank/DDBJ whole genome shotgun (WGS) entry which is preliminary data.</text>
</comment>
<evidence type="ECO:0000313" key="7">
    <source>
        <dbReference type="Proteomes" id="UP000524246"/>
    </source>
</evidence>
<dbReference type="GO" id="GO:0009247">
    <property type="term" value="P:glycolipid biosynthetic process"/>
    <property type="evidence" value="ECO:0007669"/>
    <property type="project" value="TreeGrafter"/>
</dbReference>
<evidence type="ECO:0000256" key="1">
    <source>
        <dbReference type="ARBA" id="ARBA00004141"/>
    </source>
</evidence>
<dbReference type="Gene3D" id="3.40.50.1000">
    <property type="entry name" value="HAD superfamily/HAD-like"/>
    <property type="match status" value="1"/>
</dbReference>
<feature type="transmembrane region" description="Helical" evidence="5">
    <location>
        <begin position="419"/>
        <end position="437"/>
    </location>
</feature>
<dbReference type="GO" id="GO:0005886">
    <property type="term" value="C:plasma membrane"/>
    <property type="evidence" value="ECO:0007669"/>
    <property type="project" value="TreeGrafter"/>
</dbReference>
<dbReference type="Gene3D" id="1.10.357.140">
    <property type="entry name" value="UbiA prenyltransferase"/>
    <property type="match status" value="1"/>
</dbReference>
<dbReference type="InterPro" id="IPR036412">
    <property type="entry name" value="HAD-like_sf"/>
</dbReference>
<feature type="transmembrane region" description="Helical" evidence="5">
    <location>
        <begin position="449"/>
        <end position="472"/>
    </location>
</feature>
<dbReference type="CDD" id="cd13963">
    <property type="entry name" value="PT_UbiA_2"/>
    <property type="match status" value="1"/>
</dbReference>
<feature type="transmembrane region" description="Helical" evidence="5">
    <location>
        <begin position="339"/>
        <end position="357"/>
    </location>
</feature>
<dbReference type="Proteomes" id="UP000524246">
    <property type="component" value="Unassembled WGS sequence"/>
</dbReference>
<dbReference type="PANTHER" id="PTHR11048:SF5">
    <property type="entry name" value="DECAPRENYL-PHOSPHATE PHOSPHORIBOSYLTRANSFERASE"/>
    <property type="match status" value="1"/>
</dbReference>
<evidence type="ECO:0000256" key="2">
    <source>
        <dbReference type="ARBA" id="ARBA00022692"/>
    </source>
</evidence>
<organism evidence="6 7">
    <name type="scientific">SAR324 cluster bacterium</name>
    <dbReference type="NCBI Taxonomy" id="2024889"/>
    <lineage>
        <taxon>Bacteria</taxon>
        <taxon>Deltaproteobacteria</taxon>
        <taxon>SAR324 cluster</taxon>
    </lineage>
</organism>
<name>A0A7X9IKE1_9DELT</name>
<dbReference type="AlphaFoldDB" id="A0A7X9IKE1"/>
<dbReference type="Pfam" id="PF01040">
    <property type="entry name" value="UbiA"/>
    <property type="match status" value="1"/>
</dbReference>
<dbReference type="NCBIfam" id="NF006088">
    <property type="entry name" value="PRK08238.1"/>
    <property type="match status" value="1"/>
</dbReference>